<evidence type="ECO:0000259" key="1">
    <source>
        <dbReference type="Pfam" id="PF04233"/>
    </source>
</evidence>
<reference evidence="2 3" key="1">
    <citation type="submission" date="2013-06" db="EMBL/GenBank/DDBJ databases">
        <title>The Genome Sequence of Acinetobacter gyllenbergii CIP 110306.</title>
        <authorList>
            <consortium name="The Broad Institute Genome Sequencing Platform"/>
            <consortium name="The Broad Institute Genome Sequencing Center for Infectious Disease"/>
            <person name="Cerqueira G."/>
            <person name="Feldgarden M."/>
            <person name="Courvalin P."/>
            <person name="Perichon B."/>
            <person name="Grillot-Courvalin C."/>
            <person name="Clermont D."/>
            <person name="Rocha E."/>
            <person name="Yoon E.-J."/>
            <person name="Nemec A."/>
            <person name="Young S.K."/>
            <person name="Zeng Q."/>
            <person name="Gargeya S."/>
            <person name="Fitzgerald M."/>
            <person name="Abouelleil A."/>
            <person name="Alvarado L."/>
            <person name="Berlin A.M."/>
            <person name="Chapman S.B."/>
            <person name="Dewar J."/>
            <person name="Goldberg J."/>
            <person name="Griggs A."/>
            <person name="Gujja S."/>
            <person name="Hansen M."/>
            <person name="Howarth C."/>
            <person name="Imamovic A."/>
            <person name="Larimer J."/>
            <person name="McCowan C."/>
            <person name="Murphy C."/>
            <person name="Pearson M."/>
            <person name="Priest M."/>
            <person name="Roberts A."/>
            <person name="Saif S."/>
            <person name="Shea T."/>
            <person name="Sykes S."/>
            <person name="Wortman J."/>
            <person name="Nusbaum C."/>
            <person name="Birren B."/>
        </authorList>
    </citation>
    <scope>NUCLEOTIDE SEQUENCE [LARGE SCALE GENOMIC DNA]</scope>
    <source>
        <strain evidence="2 3">CIP 110306</strain>
    </source>
</reference>
<evidence type="ECO:0000313" key="2">
    <source>
        <dbReference type="EMBL" id="EPF72561.1"/>
    </source>
</evidence>
<organism evidence="2 3">
    <name type="scientific">Acinetobacter gyllenbergii CIP 110306 = MTCC 11365</name>
    <dbReference type="NCBI Taxonomy" id="1217657"/>
    <lineage>
        <taxon>Bacteria</taxon>
        <taxon>Pseudomonadati</taxon>
        <taxon>Pseudomonadota</taxon>
        <taxon>Gammaproteobacteria</taxon>
        <taxon>Moraxellales</taxon>
        <taxon>Moraxellaceae</taxon>
        <taxon>Acinetobacter</taxon>
    </lineage>
</organism>
<keyword evidence="3" id="KW-1185">Reference proteome</keyword>
<dbReference type="NCBIfam" id="TIGR01641">
    <property type="entry name" value="phageSPP1_gp7"/>
    <property type="match status" value="1"/>
</dbReference>
<dbReference type="InterPro" id="IPR006528">
    <property type="entry name" value="Phage_head_morphogenesis_dom"/>
</dbReference>
<sequence length="369" mass="42090">MVSDEIKNLIEVLTQHQAYLYRVSSQSVNELTRLFNSESDQMLSKLRDLLDELNDAEKIALAGGLYTTTNLKEIRDLISQWFASLSTSIPEVFAVSATALAVYEANYTAKLYGGKTRKPNGNKLYSSAKKTPLVGGALVDDLLSKIATSARQKVEYTIRDGISSGKTNQEIIQRIRGTKRQNYEDGILNTSKADIERTVRTVRSHVANQAYLNSFNQLGFEYVRLVATLDGRTSKLCASLDGTVWEIHDPAKRVPPLHPNCRSILVPVDKDGLLVGQRPFVMDERRVKDIPNDERDQLIGQIDANTTFKEFFKKTDDFFQKEWLGPKRFKLYKEGKFDFDKFFDPEGRLYSLEYLKNLDEQILKDFKFI</sequence>
<dbReference type="Proteomes" id="UP000014523">
    <property type="component" value="Unassembled WGS sequence"/>
</dbReference>
<dbReference type="EMBL" id="ATGG01000049">
    <property type="protein sequence ID" value="EPF72561.1"/>
    <property type="molecule type" value="Genomic_DNA"/>
</dbReference>
<feature type="domain" description="Phage head morphogenesis" evidence="1">
    <location>
        <begin position="152"/>
        <end position="264"/>
    </location>
</feature>
<name>A0A829HCF8_9GAMM</name>
<gene>
    <name evidence="2" type="ORF">F957_03697</name>
</gene>
<dbReference type="RefSeq" id="WP_016542997.1">
    <property type="nucleotide sequence ID" value="NZ_ASQH01000024.1"/>
</dbReference>
<protein>
    <recommendedName>
        <fullName evidence="1">Phage head morphogenesis domain-containing protein</fullName>
    </recommendedName>
</protein>
<accession>A0A829HCF8</accession>
<dbReference type="Pfam" id="PF04233">
    <property type="entry name" value="Phage_Mu_F"/>
    <property type="match status" value="1"/>
</dbReference>
<proteinExistence type="predicted"/>
<evidence type="ECO:0000313" key="3">
    <source>
        <dbReference type="Proteomes" id="UP000014523"/>
    </source>
</evidence>
<dbReference type="AlphaFoldDB" id="A0A829HCF8"/>
<comment type="caution">
    <text evidence="2">The sequence shown here is derived from an EMBL/GenBank/DDBJ whole genome shotgun (WGS) entry which is preliminary data.</text>
</comment>